<feature type="transmembrane region" description="Helical" evidence="1">
    <location>
        <begin position="115"/>
        <end position="134"/>
    </location>
</feature>
<dbReference type="EMBL" id="CP017015">
    <property type="protein sequence ID" value="AOG60622.1"/>
    <property type="molecule type" value="Genomic_DNA"/>
</dbReference>
<keyword evidence="3" id="KW-1185">Reference proteome</keyword>
<dbReference type="OrthoDB" id="388946at2"/>
<keyword evidence="1" id="KW-1133">Transmembrane helix</keyword>
<feature type="transmembrane region" description="Helical" evidence="1">
    <location>
        <begin position="14"/>
        <end position="33"/>
    </location>
</feature>
<dbReference type="STRING" id="216938.SHELI_v1c06710"/>
<accession>A0A1B3SL09</accession>
<dbReference type="RefSeq" id="WP_069116706.1">
    <property type="nucleotide sequence ID" value="NZ_CP017015.1"/>
</dbReference>
<dbReference type="Proteomes" id="UP000094378">
    <property type="component" value="Chromosome"/>
</dbReference>
<dbReference type="AlphaFoldDB" id="A0A1B3SL09"/>
<evidence type="ECO:0000313" key="3">
    <source>
        <dbReference type="Proteomes" id="UP000094378"/>
    </source>
</evidence>
<evidence type="ECO:0000313" key="2">
    <source>
        <dbReference type="EMBL" id="AOG60622.1"/>
    </source>
</evidence>
<organism evidence="2 3">
    <name type="scientific">Spiroplasma helicoides</name>
    <dbReference type="NCBI Taxonomy" id="216938"/>
    <lineage>
        <taxon>Bacteria</taxon>
        <taxon>Bacillati</taxon>
        <taxon>Mycoplasmatota</taxon>
        <taxon>Mollicutes</taxon>
        <taxon>Entomoplasmatales</taxon>
        <taxon>Spiroplasmataceae</taxon>
        <taxon>Spiroplasma</taxon>
    </lineage>
</organism>
<keyword evidence="1" id="KW-0812">Transmembrane</keyword>
<dbReference type="PATRIC" id="fig|216938.3.peg.684"/>
<reference evidence="2 3" key="1">
    <citation type="submission" date="2016-08" db="EMBL/GenBank/DDBJ databases">
        <title>Complete genome sequence of Spiroplasma helicoides TABS-2 (DSM 22551).</title>
        <authorList>
            <person name="Shen W.-Y."/>
            <person name="Lo W.-S."/>
            <person name="Lai Y.-C."/>
            <person name="Kuo C.-H."/>
        </authorList>
    </citation>
    <scope>NUCLEOTIDE SEQUENCE [LARGE SCALE GENOMIC DNA]</scope>
    <source>
        <strain evidence="2 3">TABS-2</strain>
    </source>
</reference>
<name>A0A1B3SL09_9MOLU</name>
<proteinExistence type="predicted"/>
<evidence type="ECO:0000256" key="1">
    <source>
        <dbReference type="SAM" id="Phobius"/>
    </source>
</evidence>
<feature type="transmembrane region" description="Helical" evidence="1">
    <location>
        <begin position="154"/>
        <end position="173"/>
    </location>
</feature>
<protein>
    <submittedName>
        <fullName evidence="2">Uncharacterized protein</fullName>
    </submittedName>
</protein>
<dbReference type="KEGG" id="shj:SHELI_v1c06710"/>
<feature type="transmembrane region" description="Helical" evidence="1">
    <location>
        <begin position="203"/>
        <end position="224"/>
    </location>
</feature>
<keyword evidence="1" id="KW-0472">Membrane</keyword>
<sequence length="225" mass="26902">MNNIFQLDTLVTDILSAAGFLMIIFSPLYFLSLNRKVLNQRLHTKIDGEKLFEKLKYDLRIPRVTGIDKKRLYRDIHYARTIFRGAMEYNHRDMVWYFNELYAKIYIHSVISKRAWMVFWIWILTILVIVGGSREDILYFLFNQKGLTKVSGHVSIWVMFLMNFVIFGLNKYYEWIKVKRAINDEVRQINLAKKEKVWKDYKIIYFASIAPVVVGFMFILINIAF</sequence>
<gene>
    <name evidence="2" type="ORF">SHELI_v1c06710</name>
</gene>